<dbReference type="Gene3D" id="3.40.140.10">
    <property type="entry name" value="Cytidine Deaminase, domain 2"/>
    <property type="match status" value="1"/>
</dbReference>
<dbReference type="GO" id="GO:0008270">
    <property type="term" value="F:zinc ion binding"/>
    <property type="evidence" value="ECO:0007669"/>
    <property type="project" value="UniProtKB-KW"/>
</dbReference>
<dbReference type="PANTHER" id="PTHR14890">
    <property type="entry name" value="FANCONI ANEMIA CORE COMPLEX-ASSOCIATED PROTEIN 100"/>
    <property type="match status" value="1"/>
</dbReference>
<gene>
    <name evidence="8" type="ORF">H920_02933</name>
</gene>
<dbReference type="Pfam" id="PF05021">
    <property type="entry name" value="NPL4"/>
    <property type="match status" value="1"/>
</dbReference>
<dbReference type="Pfam" id="PF05020">
    <property type="entry name" value="zf-NPL4"/>
    <property type="match status" value="1"/>
</dbReference>
<name>A0A091DUD9_FUKDA</name>
<dbReference type="GO" id="GO:0051603">
    <property type="term" value="P:proteolysis involved in protein catabolic process"/>
    <property type="evidence" value="ECO:0007669"/>
    <property type="project" value="UniProtKB-ARBA"/>
</dbReference>
<evidence type="ECO:0000256" key="2">
    <source>
        <dbReference type="ARBA" id="ARBA00022723"/>
    </source>
</evidence>
<evidence type="ECO:0000256" key="5">
    <source>
        <dbReference type="ARBA" id="ARBA00060618"/>
    </source>
</evidence>
<accession>A0A091DUD9</accession>
<keyword evidence="4" id="KW-0862">Zinc</keyword>
<dbReference type="PROSITE" id="PS50249">
    <property type="entry name" value="MPN"/>
    <property type="match status" value="1"/>
</dbReference>
<keyword evidence="2" id="KW-0479">Metal-binding</keyword>
<evidence type="ECO:0000256" key="1">
    <source>
        <dbReference type="ARBA" id="ARBA00011025"/>
    </source>
</evidence>
<dbReference type="CDD" id="cd08061">
    <property type="entry name" value="MPN_NPL4"/>
    <property type="match status" value="1"/>
</dbReference>
<evidence type="ECO:0000256" key="6">
    <source>
        <dbReference type="ARBA" id="ARBA00074519"/>
    </source>
</evidence>
<dbReference type="STRING" id="885580.ENSFDAP00000021778"/>
<dbReference type="InterPro" id="IPR029251">
    <property type="entry name" value="Faap100"/>
</dbReference>
<sequence length="1295" mass="140822">METSTSVGVKAFGAPNVVEDEIDQYLSKQDGKIYRSRDPQLCRHGPLGKCVHCVPLEPFDEDYLNHLEPPVKHMSFHAYIRKLTGGADKGKFVALENISCKIKSGCEGHLPWPNGICTKCQPSAITLNRQKYRHVDNIMFENHTVADRFLDFWRKTGNQHFGYLYGRYTEHKDIPLGIRAEVAAIYEPPQIGTQNSLELLEDPKAEVVDEIAAKLGLRKVGWIFTDLVSEDTRKGTVRYSRNKDTYFLSSEECITAGDFQNKHPNICRLSPDGHFGSKFVTAVATGGPDNQVHFEGYQVSNQCMALVRDECLLPCKDAPELGYAKESSSEQYVPDVFYKDIDKFGNEITQLARPLPVEYLIIDITTTFPKDPVYTFSISQNPFPIENRDVLGETQDFHSLATYLSQNTSSVFLDTISDFHLLLFLVTNEVMPLQDSISLLLEAVRTRNEELAQTWKKSEQWATIEQLCMYQFPDQVWHLQLLALRRALYVLCARRGIYCLSLAPPTRRPVSQTSEVNEDSELPSPVITVDPDACVLPDTTLCAFTVHDDVLVALVQGPAQWKMQLFERPGPGEDRWPGGLVGEVELSTCTPPAGAPGKLKSPCFLPVLCCVSPPGSGVPRGHPQGCGGFMLEGALFGLLFGADATLLESPVILCGLPDGQLCCVVLKGLVTSRSAPGDPKALVKILHHLEEPVVFIGALKTEPQAGEAVESVPPCEDVYSDCLVALGHHGRTLAIKASWDKSGNLVPELREYLLPGPVLCAACSGGSHLYHSTPSDLCVVDLALGGAPLNSQHPQSDGAPGGLPPTLCPASLSICSVLTLSLSSRIPAGGTELLALSAKGCLMTCRLDLNSEVRVPTRMTTENAGRKIKELLSGIGDVSERVSFLKKAVDQRNKALMSLNEAMNVSCALLSSREGPPPISCTTTTAWSRLQLQDVLMATCLLENSSDFNLDQGWTLCIQVLTSSSALDLDSAGSAVTYTIPVDRLSPGSQREVTLPLGPSESGVLDLPVTVSCTLFYSLREVVGGALGPSDPLEDPFVEGQPLDLLPEQEGICLPLSRHTVDMLQCLRFPSLAPPHAHIACPLGPAADLVDTFLETCRAPGSEPAGPAALRAKYLPPSTASIRVSAELLRAALEDSHSGVPLCSATLQWLLAENAAVDIVRAQALSSVQGVAPDGTDIHLIIREVAVTDLCLAGPIQAVEIQVESSSLADMCRVHHAIIGRMQTMVMEQAARGSSPPDLRVQYLRQIHANHEVLLREVQTLRDRLCTEDEAGSCATAQRLLQVYKQLRSPSLVLL</sequence>
<protein>
    <recommendedName>
        <fullName evidence="6">Nuclear protein localization protein 4 homolog</fullName>
    </recommendedName>
</protein>
<keyword evidence="3" id="KW-0863">Zinc-finger</keyword>
<dbReference type="InterPro" id="IPR037518">
    <property type="entry name" value="MPN"/>
</dbReference>
<evidence type="ECO:0000256" key="4">
    <source>
        <dbReference type="ARBA" id="ARBA00022833"/>
    </source>
</evidence>
<dbReference type="GO" id="GO:0005654">
    <property type="term" value="C:nucleoplasm"/>
    <property type="evidence" value="ECO:0007669"/>
    <property type="project" value="TreeGrafter"/>
</dbReference>
<dbReference type="eggNOG" id="ENOG502QTI0">
    <property type="taxonomic scope" value="Eukaryota"/>
</dbReference>
<evidence type="ECO:0000259" key="7">
    <source>
        <dbReference type="PROSITE" id="PS50249"/>
    </source>
</evidence>
<evidence type="ECO:0000256" key="3">
    <source>
        <dbReference type="ARBA" id="ARBA00022771"/>
    </source>
</evidence>
<dbReference type="FunFam" id="3.40.140.10:FF:000012">
    <property type="entry name" value="nuclear protein localization protein 4 homolog"/>
    <property type="match status" value="1"/>
</dbReference>
<dbReference type="Pfam" id="PF15146">
    <property type="entry name" value="FANCAA"/>
    <property type="match status" value="1"/>
</dbReference>
<evidence type="ECO:0000313" key="8">
    <source>
        <dbReference type="EMBL" id="KFO35704.1"/>
    </source>
</evidence>
<dbReference type="EMBL" id="KN121670">
    <property type="protein sequence ID" value="KFO35704.1"/>
    <property type="molecule type" value="Genomic_DNA"/>
</dbReference>
<feature type="domain" description="MPN" evidence="7">
    <location>
        <begin position="138"/>
        <end position="275"/>
    </location>
</feature>
<reference evidence="8 9" key="1">
    <citation type="submission" date="2013-11" db="EMBL/GenBank/DDBJ databases">
        <title>The Damaraland mole rat (Fukomys damarensis) genome and evolution of African mole rats.</title>
        <authorList>
            <person name="Gladyshev V.N."/>
            <person name="Fang X."/>
        </authorList>
    </citation>
    <scope>NUCLEOTIDE SEQUENCE [LARGE SCALE GENOMIC DNA]</scope>
    <source>
        <tissue evidence="8">Liver</tissue>
    </source>
</reference>
<organism evidence="8 9">
    <name type="scientific">Fukomys damarensis</name>
    <name type="common">Damaraland mole rat</name>
    <name type="synonym">Cryptomys damarensis</name>
    <dbReference type="NCBI Taxonomy" id="885580"/>
    <lineage>
        <taxon>Eukaryota</taxon>
        <taxon>Metazoa</taxon>
        <taxon>Chordata</taxon>
        <taxon>Craniata</taxon>
        <taxon>Vertebrata</taxon>
        <taxon>Euteleostomi</taxon>
        <taxon>Mammalia</taxon>
        <taxon>Eutheria</taxon>
        <taxon>Euarchontoglires</taxon>
        <taxon>Glires</taxon>
        <taxon>Rodentia</taxon>
        <taxon>Hystricomorpha</taxon>
        <taxon>Bathyergidae</taxon>
        <taxon>Fukomys</taxon>
    </lineage>
</organism>
<keyword evidence="9" id="KW-1185">Reference proteome</keyword>
<dbReference type="GO" id="GO:0036297">
    <property type="term" value="P:interstrand cross-link repair"/>
    <property type="evidence" value="ECO:0007669"/>
    <property type="project" value="InterPro"/>
</dbReference>
<dbReference type="GO" id="GO:0043240">
    <property type="term" value="C:Fanconi anaemia nuclear complex"/>
    <property type="evidence" value="ECO:0007669"/>
    <property type="project" value="InterPro"/>
</dbReference>
<evidence type="ECO:0000313" key="9">
    <source>
        <dbReference type="Proteomes" id="UP000028990"/>
    </source>
</evidence>
<dbReference type="InterPro" id="IPR007716">
    <property type="entry name" value="NPL4_Zn-bd_put"/>
</dbReference>
<dbReference type="InterPro" id="IPR007717">
    <property type="entry name" value="NPL4_C"/>
</dbReference>
<comment type="similarity">
    <text evidence="1">Belongs to the NPL4 family.</text>
</comment>
<proteinExistence type="inferred from homology"/>
<dbReference type="PANTHER" id="PTHR14890:SF1">
    <property type="entry name" value="FANCONI ANEMIA CORE COMPLEX-ASSOCIATED PROTEIN 100"/>
    <property type="match status" value="1"/>
</dbReference>
<dbReference type="Proteomes" id="UP000028990">
    <property type="component" value="Unassembled WGS sequence"/>
</dbReference>
<comment type="pathway">
    <text evidence="5">Protein degradation; proteasomal ubiquitin-dependent pathway.</text>
</comment>